<sequence length="52" mass="6001">MYTESTYSDNTIENYIDSINIEIISCEDIYKTGNVILDIILNEKNQPAMKII</sequence>
<gene>
    <name evidence="1" type="ordered locus">Curi_c00600</name>
</gene>
<organism evidence="1 2">
    <name type="scientific">Gottschalkia acidurici (strain ATCC 7906 / DSM 604 / BCRC 14475 / CIP 104303 / KCTC 5404 / NCIMB 10678 / 9a)</name>
    <name type="common">Clostridium acidurici</name>
    <dbReference type="NCBI Taxonomy" id="1128398"/>
    <lineage>
        <taxon>Bacteria</taxon>
        <taxon>Bacillati</taxon>
        <taxon>Bacillota</taxon>
        <taxon>Tissierellia</taxon>
        <taxon>Tissierellales</taxon>
        <taxon>Gottschalkiaceae</taxon>
        <taxon>Gottschalkia</taxon>
    </lineage>
</organism>
<reference evidence="1 2" key="1">
    <citation type="journal article" date="2012" name="PLoS ONE">
        <title>The purine-utilizing bacterium Clostridium acidurici 9a: a genome-guided metabolic reconsideration.</title>
        <authorList>
            <person name="Hartwich K."/>
            <person name="Poehlein A."/>
            <person name="Daniel R."/>
        </authorList>
    </citation>
    <scope>NUCLEOTIDE SEQUENCE [LARGE SCALE GENOMIC DNA]</scope>
    <source>
        <strain evidence="2">ATCC 7906 / DSM 604 / BCRC 14475 / CIP 104303 / KCTC 5404 / NCIMB 10678 / 9a</strain>
    </source>
</reference>
<accession>K0AXH0</accession>
<proteinExistence type="predicted"/>
<dbReference type="Proteomes" id="UP000006094">
    <property type="component" value="Chromosome"/>
</dbReference>
<keyword evidence="2" id="KW-1185">Reference proteome</keyword>
<dbReference type="AlphaFoldDB" id="K0AXH0"/>
<dbReference type="KEGG" id="cad:Curi_c00600"/>
<protein>
    <submittedName>
        <fullName evidence="1">Uncharacterized protein</fullName>
    </submittedName>
</protein>
<evidence type="ECO:0000313" key="1">
    <source>
        <dbReference type="EMBL" id="AFS77141.1"/>
    </source>
</evidence>
<name>K0AXH0_GOTA9</name>
<dbReference type="HOGENOM" id="CLU_3078212_0_0_9"/>
<evidence type="ECO:0000313" key="2">
    <source>
        <dbReference type="Proteomes" id="UP000006094"/>
    </source>
</evidence>
<dbReference type="EMBL" id="CP003326">
    <property type="protein sequence ID" value="AFS77141.1"/>
    <property type="molecule type" value="Genomic_DNA"/>
</dbReference>